<sequence length="452" mass="49141">MGRVARYKKVKSFDPFSSNSRQTGHIYGGAGGSGVGNDKVIWGTAGNGRKAKKRSKTAAKLRETKLKRRARRGKGGGGDAFEEADDGGFDLPPGKDDFDMRDLVGSLKKSRKPRRSDGLLDDPLENNEGGRKAAGVKPSKPLKEGVVVDVAAAHEASSSSSASDDVVVPTVPKATIPQNEREERAMRRLAGLSERAVHDPSAAAAAIPGAAAPRKPAVEPRRPGESLKNFCRRVDRESWKVIERQNEESRLLVENDKHGNSSRKGRRAPVVNPERKAKKKEFLKDQKAKKREGTKRHLEMQRRMEEGGNAGGGDSGDDSDGGGGGFVTGEMAAAVQARASASASTLASVVPTTGAASLHDRVERPPEFRHVPRGAERKKVVIPDALADGEGDDNPSSSKKKRRKRKGGGGGGMDEEEIEREQKRMEIMRKKVQEQYRQMKARKRKEGEHFHM</sequence>
<feature type="compositionally biased region" description="Low complexity" evidence="1">
    <location>
        <begin position="147"/>
        <end position="168"/>
    </location>
</feature>
<evidence type="ECO:0000313" key="2">
    <source>
        <dbReference type="EMBL" id="CAE2219911.1"/>
    </source>
</evidence>
<feature type="compositionally biased region" description="Basic and acidic residues" evidence="1">
    <location>
        <begin position="295"/>
        <end position="306"/>
    </location>
</feature>
<proteinExistence type="predicted"/>
<feature type="compositionally biased region" description="Basic and acidic residues" evidence="1">
    <location>
        <begin position="420"/>
        <end position="434"/>
    </location>
</feature>
<dbReference type="EMBL" id="HBKQ01011733">
    <property type="protein sequence ID" value="CAE2219911.1"/>
    <property type="molecule type" value="Transcribed_RNA"/>
</dbReference>
<feature type="compositionally biased region" description="Basic and acidic residues" evidence="1">
    <location>
        <begin position="358"/>
        <end position="381"/>
    </location>
</feature>
<protein>
    <submittedName>
        <fullName evidence="2">Uncharacterized protein</fullName>
    </submittedName>
</protein>
<feature type="compositionally biased region" description="Low complexity" evidence="1">
    <location>
        <begin position="332"/>
        <end position="348"/>
    </location>
</feature>
<feature type="compositionally biased region" description="Basic residues" evidence="1">
    <location>
        <begin position="398"/>
        <end position="407"/>
    </location>
</feature>
<accession>A0A7S4MG38</accession>
<evidence type="ECO:0000256" key="1">
    <source>
        <dbReference type="SAM" id="MobiDB-lite"/>
    </source>
</evidence>
<feature type="region of interest" description="Disordered" evidence="1">
    <location>
        <begin position="41"/>
        <end position="229"/>
    </location>
</feature>
<feature type="compositionally biased region" description="Basic residues" evidence="1">
    <location>
        <begin position="49"/>
        <end position="74"/>
    </location>
</feature>
<feature type="compositionally biased region" description="Basic and acidic residues" evidence="1">
    <location>
        <begin position="93"/>
        <end position="102"/>
    </location>
</feature>
<feature type="region of interest" description="Disordered" evidence="1">
    <location>
        <begin position="242"/>
        <end position="452"/>
    </location>
</feature>
<name>A0A7S4MG38_9STRA</name>
<gene>
    <name evidence="2" type="ORF">OAUR00152_LOCUS7930</name>
</gene>
<organism evidence="2">
    <name type="scientific">Odontella aurita</name>
    <dbReference type="NCBI Taxonomy" id="265563"/>
    <lineage>
        <taxon>Eukaryota</taxon>
        <taxon>Sar</taxon>
        <taxon>Stramenopiles</taxon>
        <taxon>Ochrophyta</taxon>
        <taxon>Bacillariophyta</taxon>
        <taxon>Mediophyceae</taxon>
        <taxon>Biddulphiophycidae</taxon>
        <taxon>Eupodiscales</taxon>
        <taxon>Odontellaceae</taxon>
        <taxon>Odontella</taxon>
    </lineage>
</organism>
<feature type="compositionally biased region" description="Basic and acidic residues" evidence="1">
    <location>
        <begin position="216"/>
        <end position="225"/>
    </location>
</feature>
<feature type="compositionally biased region" description="Low complexity" evidence="1">
    <location>
        <begin position="199"/>
        <end position="215"/>
    </location>
</feature>
<dbReference type="AlphaFoldDB" id="A0A7S4MG38"/>
<feature type="compositionally biased region" description="Basic and acidic residues" evidence="1">
    <location>
        <begin position="242"/>
        <end position="259"/>
    </location>
</feature>
<reference evidence="2" key="1">
    <citation type="submission" date="2021-01" db="EMBL/GenBank/DDBJ databases">
        <authorList>
            <person name="Corre E."/>
            <person name="Pelletier E."/>
            <person name="Niang G."/>
            <person name="Scheremetjew M."/>
            <person name="Finn R."/>
            <person name="Kale V."/>
            <person name="Holt S."/>
            <person name="Cochrane G."/>
            <person name="Meng A."/>
            <person name="Brown T."/>
            <person name="Cohen L."/>
        </authorList>
    </citation>
    <scope>NUCLEOTIDE SEQUENCE</scope>
    <source>
        <strain evidence="2">Isolate 1302-5</strain>
    </source>
</reference>